<dbReference type="InterPro" id="IPR051354">
    <property type="entry name" value="Transposase_27_IS1"/>
</dbReference>
<organism evidence="2 3">
    <name type="scientific">Thermodesulforhabdus norvegica</name>
    <dbReference type="NCBI Taxonomy" id="39841"/>
    <lineage>
        <taxon>Bacteria</taxon>
        <taxon>Pseudomonadati</taxon>
        <taxon>Thermodesulfobacteriota</taxon>
        <taxon>Syntrophobacteria</taxon>
        <taxon>Syntrophobacterales</taxon>
        <taxon>Thermodesulforhabdaceae</taxon>
        <taxon>Thermodesulforhabdus</taxon>
    </lineage>
</organism>
<name>A0A1I4UQT2_9BACT</name>
<accession>A0A1I4UQT2</accession>
<dbReference type="Proteomes" id="UP000199611">
    <property type="component" value="Unassembled WGS sequence"/>
</dbReference>
<evidence type="ECO:0000313" key="2">
    <source>
        <dbReference type="EMBL" id="SFM91359.1"/>
    </source>
</evidence>
<sequence length="137" mass="15842">MPALWQQRVHKEREGKGEAESPLQAFWNGRSMWTCLGDGKFLFEACSKTERTFLRFYDKILEAEFNYTDDFKLCDRLPFNGHVKGIMGKAKSKRNEGRYSILRDKLAGLRRKTRAYGKSVFILCGSIALLAVKNNRI</sequence>
<keyword evidence="3" id="KW-1185">Reference proteome</keyword>
<keyword evidence="1" id="KW-0812">Transmembrane</keyword>
<evidence type="ECO:0000313" key="3">
    <source>
        <dbReference type="Proteomes" id="UP000199611"/>
    </source>
</evidence>
<dbReference type="AlphaFoldDB" id="A0A1I4UQT2"/>
<evidence type="ECO:0000256" key="1">
    <source>
        <dbReference type="SAM" id="Phobius"/>
    </source>
</evidence>
<dbReference type="RefSeq" id="WP_093395372.1">
    <property type="nucleotide sequence ID" value="NZ_FOUU01000006.1"/>
</dbReference>
<keyword evidence="1" id="KW-0472">Membrane</keyword>
<dbReference type="PANTHER" id="PTHR33293">
    <property type="entry name" value="INSERTION ELEMENT IS1 1 PROTEIN INSB-RELATED"/>
    <property type="match status" value="1"/>
</dbReference>
<gene>
    <name evidence="2" type="ORF">SAMN05660836_01948</name>
</gene>
<dbReference type="STRING" id="39841.SAMN05660836_01948"/>
<protein>
    <submittedName>
        <fullName evidence="2">Transposase and inactivated derivatives, IS1 family</fullName>
    </submittedName>
</protein>
<proteinExistence type="predicted"/>
<keyword evidence="1" id="KW-1133">Transmembrane helix</keyword>
<feature type="transmembrane region" description="Helical" evidence="1">
    <location>
        <begin position="115"/>
        <end position="132"/>
    </location>
</feature>
<dbReference type="PANTHER" id="PTHR33293:SF1">
    <property type="entry name" value="INSERTION ELEMENT IS1 1 PROTEIN INSB-RELATED"/>
    <property type="match status" value="1"/>
</dbReference>
<dbReference type="OrthoDB" id="5625565at2"/>
<reference evidence="2 3" key="1">
    <citation type="submission" date="2016-10" db="EMBL/GenBank/DDBJ databases">
        <authorList>
            <person name="de Groot N.N."/>
        </authorList>
    </citation>
    <scope>NUCLEOTIDE SEQUENCE [LARGE SCALE GENOMIC DNA]</scope>
    <source>
        <strain evidence="2 3">DSM 9990</strain>
    </source>
</reference>
<dbReference type="EMBL" id="FOUU01000006">
    <property type="protein sequence ID" value="SFM91359.1"/>
    <property type="molecule type" value="Genomic_DNA"/>
</dbReference>